<keyword evidence="3" id="KW-0812">Transmembrane</keyword>
<protein>
    <submittedName>
        <fullName evidence="8">Unannotated protein</fullName>
    </submittedName>
</protein>
<dbReference type="Pfam" id="PF02416">
    <property type="entry name" value="TatA_B_E"/>
    <property type="match status" value="1"/>
</dbReference>
<comment type="subcellular location">
    <subcellularLocation>
        <location evidence="1">Membrane</location>
        <topology evidence="1">Single-pass membrane protein</topology>
    </subcellularLocation>
</comment>
<keyword evidence="4" id="KW-0653">Protein transport</keyword>
<evidence type="ECO:0000256" key="2">
    <source>
        <dbReference type="ARBA" id="ARBA00022448"/>
    </source>
</evidence>
<evidence type="ECO:0000256" key="1">
    <source>
        <dbReference type="ARBA" id="ARBA00004167"/>
    </source>
</evidence>
<evidence type="ECO:0000256" key="5">
    <source>
        <dbReference type="ARBA" id="ARBA00022989"/>
    </source>
</evidence>
<dbReference type="InterPro" id="IPR003369">
    <property type="entry name" value="TatA/B/E"/>
</dbReference>
<dbReference type="EMBL" id="CAFBLP010000046">
    <property type="protein sequence ID" value="CAB4883712.1"/>
    <property type="molecule type" value="Genomic_DNA"/>
</dbReference>
<keyword evidence="6" id="KW-0811">Translocation</keyword>
<dbReference type="AlphaFoldDB" id="A0A6J7EJQ1"/>
<gene>
    <name evidence="8" type="ORF">UFOPK3376_01831</name>
</gene>
<accession>A0A6J7EJQ1</accession>
<keyword evidence="7" id="KW-0472">Membrane</keyword>
<dbReference type="Gene3D" id="1.20.5.3310">
    <property type="match status" value="1"/>
</dbReference>
<dbReference type="GO" id="GO:0016020">
    <property type="term" value="C:membrane"/>
    <property type="evidence" value="ECO:0007669"/>
    <property type="project" value="UniProtKB-ARBA"/>
</dbReference>
<keyword evidence="5" id="KW-1133">Transmembrane helix</keyword>
<evidence type="ECO:0000313" key="8">
    <source>
        <dbReference type="EMBL" id="CAB4883712.1"/>
    </source>
</evidence>
<reference evidence="8" key="1">
    <citation type="submission" date="2020-05" db="EMBL/GenBank/DDBJ databases">
        <authorList>
            <person name="Chiriac C."/>
            <person name="Salcher M."/>
            <person name="Ghai R."/>
            <person name="Kavagutti S V."/>
        </authorList>
    </citation>
    <scope>NUCLEOTIDE SEQUENCE</scope>
</reference>
<keyword evidence="2" id="KW-0813">Transport</keyword>
<evidence type="ECO:0000256" key="4">
    <source>
        <dbReference type="ARBA" id="ARBA00022927"/>
    </source>
</evidence>
<dbReference type="PANTHER" id="PTHR42982:SF1">
    <property type="entry name" value="SEC-INDEPENDENT PROTEIN TRANSLOCASE PROTEIN TATA"/>
    <property type="match status" value="1"/>
</dbReference>
<evidence type="ECO:0000256" key="6">
    <source>
        <dbReference type="ARBA" id="ARBA00023010"/>
    </source>
</evidence>
<evidence type="ECO:0000256" key="3">
    <source>
        <dbReference type="ARBA" id="ARBA00022692"/>
    </source>
</evidence>
<proteinExistence type="predicted"/>
<sequence length="82" mass="8801">MLSFLDPPEIIMLVVLVLVLFGGSQLPKLAKNLGKAQQEFKKGLDTGAKEAVAETDAEKLKRLEDIDKASKSAAETKSSENG</sequence>
<name>A0A6J7EJQ1_9ZZZZ</name>
<evidence type="ECO:0000256" key="7">
    <source>
        <dbReference type="ARBA" id="ARBA00023136"/>
    </source>
</evidence>
<organism evidence="8">
    <name type="scientific">freshwater metagenome</name>
    <dbReference type="NCBI Taxonomy" id="449393"/>
    <lineage>
        <taxon>unclassified sequences</taxon>
        <taxon>metagenomes</taxon>
        <taxon>ecological metagenomes</taxon>
    </lineage>
</organism>
<dbReference type="PANTHER" id="PTHR42982">
    <property type="entry name" value="SEC-INDEPENDENT PROTEIN TRANSLOCASE PROTEIN TATA"/>
    <property type="match status" value="1"/>
</dbReference>
<dbReference type="GO" id="GO:0015031">
    <property type="term" value="P:protein transport"/>
    <property type="evidence" value="ECO:0007669"/>
    <property type="project" value="UniProtKB-KW"/>
</dbReference>